<dbReference type="Pfam" id="PF13577">
    <property type="entry name" value="SnoaL_4"/>
    <property type="match status" value="1"/>
</dbReference>
<evidence type="ECO:0000259" key="1">
    <source>
        <dbReference type="Pfam" id="PF13577"/>
    </source>
</evidence>
<organism evidence="2 3">
    <name type="scientific">Roridomyces roridus</name>
    <dbReference type="NCBI Taxonomy" id="1738132"/>
    <lineage>
        <taxon>Eukaryota</taxon>
        <taxon>Fungi</taxon>
        <taxon>Dikarya</taxon>
        <taxon>Basidiomycota</taxon>
        <taxon>Agaricomycotina</taxon>
        <taxon>Agaricomycetes</taxon>
        <taxon>Agaricomycetidae</taxon>
        <taxon>Agaricales</taxon>
        <taxon>Marasmiineae</taxon>
        <taxon>Mycenaceae</taxon>
        <taxon>Roridomyces</taxon>
    </lineage>
</organism>
<reference evidence="2" key="1">
    <citation type="submission" date="2023-03" db="EMBL/GenBank/DDBJ databases">
        <title>Massive genome expansion in bonnet fungi (Mycena s.s.) driven by repeated elements and novel gene families across ecological guilds.</title>
        <authorList>
            <consortium name="Lawrence Berkeley National Laboratory"/>
            <person name="Harder C.B."/>
            <person name="Miyauchi S."/>
            <person name="Viragh M."/>
            <person name="Kuo A."/>
            <person name="Thoen E."/>
            <person name="Andreopoulos B."/>
            <person name="Lu D."/>
            <person name="Skrede I."/>
            <person name="Drula E."/>
            <person name="Henrissat B."/>
            <person name="Morin E."/>
            <person name="Kohler A."/>
            <person name="Barry K."/>
            <person name="LaButti K."/>
            <person name="Morin E."/>
            <person name="Salamov A."/>
            <person name="Lipzen A."/>
            <person name="Mereny Z."/>
            <person name="Hegedus B."/>
            <person name="Baldrian P."/>
            <person name="Stursova M."/>
            <person name="Weitz H."/>
            <person name="Taylor A."/>
            <person name="Grigoriev I.V."/>
            <person name="Nagy L.G."/>
            <person name="Martin F."/>
            <person name="Kauserud H."/>
        </authorList>
    </citation>
    <scope>NUCLEOTIDE SEQUENCE</scope>
    <source>
        <strain evidence="2">9284</strain>
    </source>
</reference>
<dbReference type="AlphaFoldDB" id="A0AAD7C205"/>
<keyword evidence="3" id="KW-1185">Reference proteome</keyword>
<comment type="caution">
    <text evidence="2">The sequence shown here is derived from an EMBL/GenBank/DDBJ whole genome shotgun (WGS) entry which is preliminary data.</text>
</comment>
<dbReference type="SUPFAM" id="SSF54427">
    <property type="entry name" value="NTF2-like"/>
    <property type="match status" value="1"/>
</dbReference>
<dbReference type="InterPro" id="IPR037401">
    <property type="entry name" value="SnoaL-like"/>
</dbReference>
<proteinExistence type="predicted"/>
<sequence>MTYSASDYLLDRANIQDTIVRMAWSADRKDWDTTAAQFADELVMDYTSMFGGEPVTTTPRNQAEVWKGMLEYMDGLTHATTNLLVDLPQPSTSAEHPTEASATCNILVTLRRDAAHGDPIQQSGGIWSFKLSKSASANGGNPWRIEYMKADAAWMKGNADVTKNPKTGKGWL</sequence>
<dbReference type="Proteomes" id="UP001221142">
    <property type="component" value="Unassembled WGS sequence"/>
</dbReference>
<name>A0AAD7C205_9AGAR</name>
<accession>A0AAD7C205</accession>
<evidence type="ECO:0000313" key="2">
    <source>
        <dbReference type="EMBL" id="KAJ7635280.1"/>
    </source>
</evidence>
<protein>
    <recommendedName>
        <fullName evidence="1">SnoaL-like domain-containing protein</fullName>
    </recommendedName>
</protein>
<dbReference type="EMBL" id="JARKIF010000007">
    <property type="protein sequence ID" value="KAJ7635280.1"/>
    <property type="molecule type" value="Genomic_DNA"/>
</dbReference>
<feature type="domain" description="SnoaL-like" evidence="1">
    <location>
        <begin position="8"/>
        <end position="148"/>
    </location>
</feature>
<gene>
    <name evidence="2" type="ORF">FB45DRAFT_1057151</name>
</gene>
<dbReference type="InterPro" id="IPR032710">
    <property type="entry name" value="NTF2-like_dom_sf"/>
</dbReference>
<dbReference type="Gene3D" id="3.10.450.50">
    <property type="match status" value="1"/>
</dbReference>
<evidence type="ECO:0000313" key="3">
    <source>
        <dbReference type="Proteomes" id="UP001221142"/>
    </source>
</evidence>